<feature type="region of interest" description="Disordered" evidence="1">
    <location>
        <begin position="1"/>
        <end position="26"/>
    </location>
</feature>
<evidence type="ECO:0000313" key="2">
    <source>
        <dbReference type="EMBL" id="GBC03734.1"/>
    </source>
</evidence>
<accession>A0A2Z6RMN3</accession>
<keyword evidence="3" id="KW-1185">Reference proteome</keyword>
<dbReference type="EMBL" id="BEXD01003904">
    <property type="protein sequence ID" value="GBC03734.1"/>
    <property type="molecule type" value="Genomic_DNA"/>
</dbReference>
<gene>
    <name evidence="2" type="ORF">RclHR1_00530009</name>
</gene>
<sequence length="561" mass="64503">MGKGKDKGKGKTKGCEKQKKEEARKKGMVKKKRKEFLLPDEIHDQTFGIKCCRIKSTTGLLELRMSSIPPRNYQIGVCFICQICMYCGIDLTSNNCDCNKTVKPTKKNRTEKVPYFRNLAYKPDKIHEKIKIALSFSNQKYGYKLNMEQPCNCILCSACNSQINRDIKAADKDKKFIIIPPSPTDDTSSQPSTPSIPPQIEFKLRMSIKQNKQTLPAIIISFNLEYPTFIDFRDKLESFICEQVGLIYKNEYTLAYKSYSESGAGTLLGNEEAFDEFLKDYQSMTTGNKKVVVVVTLKEASKKQSRQESDEGSDNDTQNTKSKSQPPSKKRAKKRTPKEADLDENEALIGSYVIKLNDKYICDVQNHKHCFIKEDRHLPLTNFAISLWAKEIVNKNTDLDTPPNHAMFSMMHSVKVTKRNSSNVTDDFINNSQMTTYSQYPYHSYYPQQMYYSSYPYYHSDYDSRRSSIISQLSDQSLSISSQTSLDHNLTKKTIPSMEDFLKNLDQEYGDGKFTCYLSVFEEQEILVNQLTRLSESEYISMGVTIIGRRQILRDEAKKYE</sequence>
<proteinExistence type="predicted"/>
<comment type="caution">
    <text evidence="2">The sequence shown here is derived from an EMBL/GenBank/DDBJ whole genome shotgun (WGS) entry which is preliminary data.</text>
</comment>
<reference evidence="2 3" key="1">
    <citation type="submission" date="2017-11" db="EMBL/GenBank/DDBJ databases">
        <title>The genome of Rhizophagus clarus HR1 reveals common genetic basis of auxotrophy among arbuscular mycorrhizal fungi.</title>
        <authorList>
            <person name="Kobayashi Y."/>
        </authorList>
    </citation>
    <scope>NUCLEOTIDE SEQUENCE [LARGE SCALE GENOMIC DNA]</scope>
    <source>
        <strain evidence="2 3">HR1</strain>
    </source>
</reference>
<feature type="region of interest" description="Disordered" evidence="1">
    <location>
        <begin position="303"/>
        <end position="340"/>
    </location>
</feature>
<organism evidence="2 3">
    <name type="scientific">Rhizophagus clarus</name>
    <dbReference type="NCBI Taxonomy" id="94130"/>
    <lineage>
        <taxon>Eukaryota</taxon>
        <taxon>Fungi</taxon>
        <taxon>Fungi incertae sedis</taxon>
        <taxon>Mucoromycota</taxon>
        <taxon>Glomeromycotina</taxon>
        <taxon>Glomeromycetes</taxon>
        <taxon>Glomerales</taxon>
        <taxon>Glomeraceae</taxon>
        <taxon>Rhizophagus</taxon>
    </lineage>
</organism>
<evidence type="ECO:0008006" key="4">
    <source>
        <dbReference type="Google" id="ProtNLM"/>
    </source>
</evidence>
<dbReference type="AlphaFoldDB" id="A0A2Z6RMN3"/>
<name>A0A2Z6RMN3_9GLOM</name>
<protein>
    <recommendedName>
        <fullName evidence="4">SAM domain-containing protein</fullName>
    </recommendedName>
</protein>
<dbReference type="Proteomes" id="UP000247702">
    <property type="component" value="Unassembled WGS sequence"/>
</dbReference>
<dbReference type="STRING" id="94130.A0A2Z6RMN3"/>
<evidence type="ECO:0000256" key="1">
    <source>
        <dbReference type="SAM" id="MobiDB-lite"/>
    </source>
</evidence>
<evidence type="ECO:0000313" key="3">
    <source>
        <dbReference type="Proteomes" id="UP000247702"/>
    </source>
</evidence>
<feature type="compositionally biased region" description="Polar residues" evidence="1">
    <location>
        <begin position="315"/>
        <end position="327"/>
    </location>
</feature>
<feature type="compositionally biased region" description="Basic and acidic residues" evidence="1">
    <location>
        <begin position="1"/>
        <end position="25"/>
    </location>
</feature>